<dbReference type="Proteomes" id="UP000182204">
    <property type="component" value="Chromosome"/>
</dbReference>
<dbReference type="InterPro" id="IPR046461">
    <property type="entry name" value="TerL_ATPase"/>
</dbReference>
<dbReference type="EMBL" id="CP013243">
    <property type="protein sequence ID" value="APH16532.1"/>
    <property type="molecule type" value="Genomic_DNA"/>
</dbReference>
<feature type="domain" description="Terminase large subunit-like ATPase" evidence="1">
    <location>
        <begin position="77"/>
        <end position="248"/>
    </location>
</feature>
<dbReference type="InterPro" id="IPR027417">
    <property type="entry name" value="P-loop_NTPase"/>
</dbReference>
<proteinExistence type="predicted"/>
<organism evidence="3 4">
    <name type="scientific">Clostridium sporogenes</name>
    <dbReference type="NCBI Taxonomy" id="1509"/>
    <lineage>
        <taxon>Bacteria</taxon>
        <taxon>Bacillati</taxon>
        <taxon>Bacillota</taxon>
        <taxon>Clostridia</taxon>
        <taxon>Eubacteriales</taxon>
        <taxon>Clostridiaceae</taxon>
        <taxon>Clostridium</taxon>
    </lineage>
</organism>
<dbReference type="PANTHER" id="PTHR41287:SF1">
    <property type="entry name" value="PROTEIN YMFN"/>
    <property type="match status" value="1"/>
</dbReference>
<evidence type="ECO:0000259" key="2">
    <source>
        <dbReference type="Pfam" id="PF20441"/>
    </source>
</evidence>
<dbReference type="Pfam" id="PF20441">
    <property type="entry name" value="TerL_nuclease"/>
    <property type="match status" value="1"/>
</dbReference>
<feature type="domain" description="Terminase large subunit-like endonuclease" evidence="2">
    <location>
        <begin position="257"/>
        <end position="537"/>
    </location>
</feature>
<dbReference type="InterPro" id="IPR005021">
    <property type="entry name" value="Terminase_largesu-like"/>
</dbReference>
<evidence type="ECO:0000259" key="1">
    <source>
        <dbReference type="Pfam" id="PF03354"/>
    </source>
</evidence>
<dbReference type="RefSeq" id="WP_072585768.1">
    <property type="nucleotide sequence ID" value="NZ_CP013243.1"/>
</dbReference>
<reference evidence="3 4" key="1">
    <citation type="submission" date="2015-11" db="EMBL/GenBank/DDBJ databases">
        <authorList>
            <person name="Hill K.K."/>
            <person name="Shirey T.B."/>
            <person name="Raphael B."/>
            <person name="Daligault H.E."/>
            <person name="Davenport K.W."/>
            <person name="Bruce D.C."/>
            <person name="Foley B.T."/>
            <person name="Johnson S.L."/>
        </authorList>
    </citation>
    <scope>NUCLEOTIDE SEQUENCE [LARGE SCALE GENOMIC DNA]</scope>
    <source>
        <strain evidence="3 4">CDC_1632</strain>
    </source>
</reference>
<evidence type="ECO:0000313" key="4">
    <source>
        <dbReference type="Proteomes" id="UP000182204"/>
    </source>
</evidence>
<dbReference type="GO" id="GO:0004519">
    <property type="term" value="F:endonuclease activity"/>
    <property type="evidence" value="ECO:0007669"/>
    <property type="project" value="InterPro"/>
</dbReference>
<accession>A0A1L3NK59</accession>
<sequence>MNYIVEYWEGIKTGKYIVSKRVYRQYERLVNDMGEKSHNSKYIFDESKANKPIEFIERFCKHSKGEWAGKPVILELFQKAYISALFGFIDKETGLRRYKESMFYVARKNGKTTMLSGIAAYMMIADGEGGAEVFSIATKKDQARLLFDETHNMIKQSPNLSKHIKKRKSDLYFPITMSRLQPLGKNSDTLDGLNAHCVIMDELHSIKDRNLYEVMKQSMSARREPLMIMITTAGTVRECIFDDMYEYACNVVDGTFQDDTFLPILYELDKKEEWTDPKAWPKANPGIGIIKKIDDLEVKVERAKNNPKDLSGVLTKDFNIRDTISSAWLTFDDLNNDETFDIKDFKNCYAIGGADLSITTDLTCATLLLMDKDTHKRYIHQMYWLPRDSFEKRVQLDKIPYDKWLQRGLLRLCNGNSINYTDVTAWFNEMLNDYGITPLWIYYDSYSAKYWVEEMEQHGFKMVRCIQGARTLSLPMQMMGADLQARKINYNNNPILKWCLTNTGVETDRNGNIVPIKNQAAKQRIDGTASMLDAYTGLFEHYEEFIRSL</sequence>
<name>A0A1L3NK59_CLOSG</name>
<evidence type="ECO:0000313" key="3">
    <source>
        <dbReference type="EMBL" id="APH16532.1"/>
    </source>
</evidence>
<dbReference type="AlphaFoldDB" id="A0A1L3NK59"/>
<dbReference type="PANTHER" id="PTHR41287">
    <property type="match status" value="1"/>
</dbReference>
<dbReference type="Pfam" id="PF03354">
    <property type="entry name" value="TerL_ATPase"/>
    <property type="match status" value="1"/>
</dbReference>
<dbReference type="InterPro" id="IPR046462">
    <property type="entry name" value="TerL_nuclease"/>
</dbReference>
<dbReference type="Gene3D" id="3.40.50.300">
    <property type="entry name" value="P-loop containing nucleotide triphosphate hydrolases"/>
    <property type="match status" value="1"/>
</dbReference>
<gene>
    <name evidence="3" type="ORF">NPD5_2128</name>
</gene>
<protein>
    <submittedName>
        <fullName evidence="3">Phage Terminase family protein</fullName>
    </submittedName>
</protein>